<dbReference type="InParanoid" id="A2F5X1"/>
<proteinExistence type="predicted"/>
<keyword evidence="3" id="KW-1185">Reference proteome</keyword>
<dbReference type="GO" id="GO:0016757">
    <property type="term" value="F:glycosyltransferase activity"/>
    <property type="evidence" value="ECO:0000318"/>
    <property type="project" value="GO_Central"/>
</dbReference>
<dbReference type="InterPro" id="IPR049625">
    <property type="entry name" value="Glyco_transf_61_cat"/>
</dbReference>
<organism evidence="2 3">
    <name type="scientific">Trichomonas vaginalis (strain ATCC PRA-98 / G3)</name>
    <dbReference type="NCBI Taxonomy" id="412133"/>
    <lineage>
        <taxon>Eukaryota</taxon>
        <taxon>Metamonada</taxon>
        <taxon>Parabasalia</taxon>
        <taxon>Trichomonadida</taxon>
        <taxon>Trichomonadidae</taxon>
        <taxon>Trichomonas</taxon>
    </lineage>
</organism>
<accession>A2F5X1</accession>
<protein>
    <recommendedName>
        <fullName evidence="1">Glycosyltransferase 61 catalytic domain-containing protein</fullName>
    </recommendedName>
</protein>
<reference evidence="2" key="1">
    <citation type="submission" date="2006-10" db="EMBL/GenBank/DDBJ databases">
        <authorList>
            <person name="Amadeo P."/>
            <person name="Zhao Q."/>
            <person name="Wortman J."/>
            <person name="Fraser-Liggett C."/>
            <person name="Carlton J."/>
        </authorList>
    </citation>
    <scope>NUCLEOTIDE SEQUENCE</scope>
    <source>
        <strain evidence="2">G3</strain>
    </source>
</reference>
<evidence type="ECO:0000259" key="1">
    <source>
        <dbReference type="Pfam" id="PF04577"/>
    </source>
</evidence>
<sequence>MSSVYFISTALNHTNATYVDFEYVYAGPYGGSANISGKLVYPSLENNLPHFGESGEVVAYYEDVISVGSKWVIMYGHWICDALAPLLFLPQEIMNKSIFLLPVNSSIYREALEVFGFSSDRILFLEHNQWVFAHHFHTVYNPETVQGCIHIGLKKLSNMMRKRFNTTNIVPTRYGFYNRPMGNRHFFNFFEFLEIAKFRFPEIRIFVLETLYPTFRESVIAYASCLMYFGPTGSNFANLVWMNPHTVCIVGFGNMHDDPVIANALIKNIWIVSFQVPGMYHHGSFTGTIDFPLAIKAINKGLFVLKNQRWPENNEIINDY</sequence>
<dbReference type="OrthoDB" id="529273at2759"/>
<dbReference type="RefSeq" id="XP_001312626.1">
    <property type="nucleotide sequence ID" value="XM_001312625.1"/>
</dbReference>
<name>A2F5X1_TRIV3</name>
<dbReference type="AlphaFoldDB" id="A2F5X1"/>
<dbReference type="VEuPathDB" id="TrichDB:TVAGG3_1049760"/>
<evidence type="ECO:0000313" key="3">
    <source>
        <dbReference type="Proteomes" id="UP000001542"/>
    </source>
</evidence>
<dbReference type="Proteomes" id="UP000001542">
    <property type="component" value="Unassembled WGS sequence"/>
</dbReference>
<dbReference type="VEuPathDB" id="TrichDB:TVAG_468660"/>
<dbReference type="KEGG" id="tva:4757509"/>
<feature type="domain" description="Glycosyltransferase 61 catalytic" evidence="1">
    <location>
        <begin position="75"/>
        <end position="249"/>
    </location>
</feature>
<gene>
    <name evidence="2" type="ORF">TVAG_468660</name>
</gene>
<dbReference type="Pfam" id="PF04577">
    <property type="entry name" value="Glyco_transf_61"/>
    <property type="match status" value="1"/>
</dbReference>
<evidence type="ECO:0000313" key="2">
    <source>
        <dbReference type="EMBL" id="EAX99696.1"/>
    </source>
</evidence>
<reference evidence="2" key="2">
    <citation type="journal article" date="2007" name="Science">
        <title>Draft genome sequence of the sexually transmitted pathogen Trichomonas vaginalis.</title>
        <authorList>
            <person name="Carlton J.M."/>
            <person name="Hirt R.P."/>
            <person name="Silva J.C."/>
            <person name="Delcher A.L."/>
            <person name="Schatz M."/>
            <person name="Zhao Q."/>
            <person name="Wortman J.R."/>
            <person name="Bidwell S.L."/>
            <person name="Alsmark U.C.M."/>
            <person name="Besteiro S."/>
            <person name="Sicheritz-Ponten T."/>
            <person name="Noel C.J."/>
            <person name="Dacks J.B."/>
            <person name="Foster P.G."/>
            <person name="Simillion C."/>
            <person name="Van de Peer Y."/>
            <person name="Miranda-Saavedra D."/>
            <person name="Barton G.J."/>
            <person name="Westrop G.D."/>
            <person name="Mueller S."/>
            <person name="Dessi D."/>
            <person name="Fiori P.L."/>
            <person name="Ren Q."/>
            <person name="Paulsen I."/>
            <person name="Zhang H."/>
            <person name="Bastida-Corcuera F.D."/>
            <person name="Simoes-Barbosa A."/>
            <person name="Brown M.T."/>
            <person name="Hayes R.D."/>
            <person name="Mukherjee M."/>
            <person name="Okumura C.Y."/>
            <person name="Schneider R."/>
            <person name="Smith A.J."/>
            <person name="Vanacova S."/>
            <person name="Villalvazo M."/>
            <person name="Haas B.J."/>
            <person name="Pertea M."/>
            <person name="Feldblyum T.V."/>
            <person name="Utterback T.R."/>
            <person name="Shu C.L."/>
            <person name="Osoegawa K."/>
            <person name="de Jong P.J."/>
            <person name="Hrdy I."/>
            <person name="Horvathova L."/>
            <person name="Zubacova Z."/>
            <person name="Dolezal P."/>
            <person name="Malik S.B."/>
            <person name="Logsdon J.M. Jr."/>
            <person name="Henze K."/>
            <person name="Gupta A."/>
            <person name="Wang C.C."/>
            <person name="Dunne R.L."/>
            <person name="Upcroft J.A."/>
            <person name="Upcroft P."/>
            <person name="White O."/>
            <person name="Salzberg S.L."/>
            <person name="Tang P."/>
            <person name="Chiu C.-H."/>
            <person name="Lee Y.-S."/>
            <person name="Embley T.M."/>
            <person name="Coombs G.H."/>
            <person name="Mottram J.C."/>
            <person name="Tachezy J."/>
            <person name="Fraser-Liggett C.M."/>
            <person name="Johnson P.J."/>
        </authorList>
    </citation>
    <scope>NUCLEOTIDE SEQUENCE [LARGE SCALE GENOMIC DNA]</scope>
    <source>
        <strain evidence="2">G3</strain>
    </source>
</reference>
<dbReference type="EMBL" id="DS113628">
    <property type="protein sequence ID" value="EAX99696.1"/>
    <property type="molecule type" value="Genomic_DNA"/>
</dbReference>